<dbReference type="GO" id="GO:0016020">
    <property type="term" value="C:membrane"/>
    <property type="evidence" value="ECO:0007669"/>
    <property type="project" value="UniProtKB-SubCell"/>
</dbReference>
<sequence length="557" mass="60752">MEVFHDLFSRISVEQLNVLLLLGVVLFGGTIGSVYFKKARIPQVIAYILLGILVGKSGLRLFSEDFLSSFEPFNYLALGLISFALGGELDLSLLKKHGKVLTWVLFLEAFGAFIMVGIGFFLLGRLFFDPATSLVIALLAGSISSATAAAGTTDVVWEYRAKGVLTTTLLGVIALDDVLALLLFAVTSSISFALMGVSTNVLATIGRPLYEIGGASLVGWGAAWLLSRQLSRYTEEERIFVFTTGMVVLVLGLSLALDLDMLMAATVMGFALRQYAPRKTEVILRLLEKFAGPIYLLFFVFVGASLEVASISLSALVFIAAFLLFRIGGKTVGTRMGAWISGAPEKVGRYLPLCLLSQSGVAIGLSLIAYQRFPGTIGQTILVVVTTTVFVVQLVGPALVKVALEKAGEAGLNVTEEDILTRHSVADVLPADRAVVPNTIRLSELLRLYAEHDWNVWAVVDAEGRYRGVVGFENLREALAEPELQEFVIAEDILTPFPETVHPHTPLHEALRIMRRRNVDFLPVLDDRGHVLGILEERMVRHFVRRELLSAQARTGL</sequence>
<reference evidence="8 9" key="2">
    <citation type="journal article" date="2010" name="J. Bacteriol.">
        <title>Genome sequence of the polysaccharide-degrading, thermophilic anaerobe Spirochaeta thermophila DSM 6192.</title>
        <authorList>
            <person name="Angelov A."/>
            <person name="Liebl S."/>
            <person name="Ballschmiter M."/>
            <person name="Bomeke M."/>
            <person name="Lehmann R."/>
            <person name="Liesegang H."/>
            <person name="Daniel R."/>
            <person name="Liebl W."/>
        </authorList>
    </citation>
    <scope>NUCLEOTIDE SEQUENCE [LARGE SCALE GENOMIC DNA]</scope>
    <source>
        <strain evidence="9">ATCC 49972 / DSM 6192 / RI 19.B1</strain>
    </source>
</reference>
<evidence type="ECO:0000256" key="2">
    <source>
        <dbReference type="ARBA" id="ARBA00022692"/>
    </source>
</evidence>
<feature type="transmembrane region" description="Helical" evidence="6">
    <location>
        <begin position="75"/>
        <end position="93"/>
    </location>
</feature>
<gene>
    <name evidence="8" type="ordered locus">STHERM_c03750</name>
</gene>
<evidence type="ECO:0000313" key="8">
    <source>
        <dbReference type="EMBL" id="ADN01347.1"/>
    </source>
</evidence>
<dbReference type="CDD" id="cd02205">
    <property type="entry name" value="CBS_pair_SF"/>
    <property type="match status" value="1"/>
</dbReference>
<dbReference type="PANTHER" id="PTHR43021:SF2">
    <property type="entry name" value="CATION_H+ EXCHANGER DOMAIN-CONTAINING PROTEIN"/>
    <property type="match status" value="1"/>
</dbReference>
<dbReference type="PROSITE" id="PS51371">
    <property type="entry name" value="CBS"/>
    <property type="match status" value="2"/>
</dbReference>
<organism evidence="8 9">
    <name type="scientific">Winmispira thermophila (strain ATCC 49972 / DSM 6192 / RI 19.B1)</name>
    <name type="common">Spirochaeta thermophila</name>
    <dbReference type="NCBI Taxonomy" id="665571"/>
    <lineage>
        <taxon>Bacteria</taxon>
        <taxon>Pseudomonadati</taxon>
        <taxon>Spirochaetota</taxon>
        <taxon>Spirochaetia</taxon>
        <taxon>Winmispirales</taxon>
        <taxon>Winmispiraceae</taxon>
        <taxon>Winmispira</taxon>
    </lineage>
</organism>
<dbReference type="PANTHER" id="PTHR43021">
    <property type="entry name" value="NA(+)/H(+) ANTIPORTER-RELATED"/>
    <property type="match status" value="1"/>
</dbReference>
<dbReference type="Gene3D" id="1.20.1530.20">
    <property type="match status" value="1"/>
</dbReference>
<dbReference type="Proteomes" id="UP000001296">
    <property type="component" value="Chromosome"/>
</dbReference>
<proteinExistence type="predicted"/>
<feature type="transmembrane region" description="Helical" evidence="6">
    <location>
        <begin position="169"/>
        <end position="197"/>
    </location>
</feature>
<feature type="transmembrane region" description="Helical" evidence="6">
    <location>
        <begin position="16"/>
        <end position="37"/>
    </location>
</feature>
<evidence type="ECO:0000256" key="5">
    <source>
        <dbReference type="PROSITE-ProRule" id="PRU00703"/>
    </source>
</evidence>
<dbReference type="EMBL" id="CP001698">
    <property type="protein sequence ID" value="ADN01347.1"/>
    <property type="molecule type" value="Genomic_DNA"/>
</dbReference>
<feature type="domain" description="CBS" evidence="7">
    <location>
        <begin position="428"/>
        <end position="486"/>
    </location>
</feature>
<keyword evidence="3 6" id="KW-1133">Transmembrane helix</keyword>
<dbReference type="SMART" id="SM00116">
    <property type="entry name" value="CBS"/>
    <property type="match status" value="2"/>
</dbReference>
<dbReference type="Pfam" id="PF00999">
    <property type="entry name" value="Na_H_Exchanger"/>
    <property type="match status" value="1"/>
</dbReference>
<feature type="transmembrane region" description="Helical" evidence="6">
    <location>
        <begin position="350"/>
        <end position="370"/>
    </location>
</feature>
<comment type="subcellular location">
    <subcellularLocation>
        <location evidence="1">Membrane</location>
        <topology evidence="1">Multi-pass membrane protein</topology>
    </subcellularLocation>
</comment>
<dbReference type="RefSeq" id="WP_013313188.1">
    <property type="nucleotide sequence ID" value="NC_014484.1"/>
</dbReference>
<keyword evidence="5" id="KW-0129">CBS domain</keyword>
<dbReference type="KEGG" id="sta:STHERM_c03750"/>
<dbReference type="AlphaFoldDB" id="E0RPN3"/>
<feature type="domain" description="CBS" evidence="7">
    <location>
        <begin position="494"/>
        <end position="550"/>
    </location>
</feature>
<dbReference type="InterPro" id="IPR000644">
    <property type="entry name" value="CBS_dom"/>
</dbReference>
<evidence type="ECO:0000256" key="3">
    <source>
        <dbReference type="ARBA" id="ARBA00022989"/>
    </source>
</evidence>
<feature type="transmembrane region" description="Helical" evidence="6">
    <location>
        <begin position="239"/>
        <end position="257"/>
    </location>
</feature>
<dbReference type="InterPro" id="IPR046342">
    <property type="entry name" value="CBS_dom_sf"/>
</dbReference>
<accession>E0RPN3</accession>
<feature type="transmembrane region" description="Helical" evidence="6">
    <location>
        <begin position="209"/>
        <end position="227"/>
    </location>
</feature>
<dbReference type="HOGENOM" id="CLU_031031_2_1_12"/>
<dbReference type="InterPro" id="IPR006153">
    <property type="entry name" value="Cation/H_exchanger_TM"/>
</dbReference>
<evidence type="ECO:0000313" key="9">
    <source>
        <dbReference type="Proteomes" id="UP000001296"/>
    </source>
</evidence>
<feature type="transmembrane region" description="Helical" evidence="6">
    <location>
        <begin position="294"/>
        <end position="325"/>
    </location>
</feature>
<evidence type="ECO:0000256" key="1">
    <source>
        <dbReference type="ARBA" id="ARBA00004141"/>
    </source>
</evidence>
<dbReference type="PaxDb" id="665571-STHERM_c03750"/>
<dbReference type="InterPro" id="IPR038770">
    <property type="entry name" value="Na+/solute_symporter_sf"/>
</dbReference>
<dbReference type="Gene3D" id="3.10.580.10">
    <property type="entry name" value="CBS-domain"/>
    <property type="match status" value="1"/>
</dbReference>
<evidence type="ECO:0000256" key="6">
    <source>
        <dbReference type="SAM" id="Phobius"/>
    </source>
</evidence>
<evidence type="ECO:0000259" key="7">
    <source>
        <dbReference type="PROSITE" id="PS51371"/>
    </source>
</evidence>
<protein>
    <submittedName>
        <fullName evidence="8">Sodium/hydrogen exchanger family protein</fullName>
    </submittedName>
</protein>
<dbReference type="Pfam" id="PF00571">
    <property type="entry name" value="CBS"/>
    <property type="match status" value="2"/>
</dbReference>
<evidence type="ECO:0000256" key="4">
    <source>
        <dbReference type="ARBA" id="ARBA00023136"/>
    </source>
</evidence>
<dbReference type="SUPFAM" id="SSF54631">
    <property type="entry name" value="CBS-domain pair"/>
    <property type="match status" value="1"/>
</dbReference>
<dbReference type="GO" id="GO:0015297">
    <property type="term" value="F:antiporter activity"/>
    <property type="evidence" value="ECO:0007669"/>
    <property type="project" value="InterPro"/>
</dbReference>
<dbReference type="GO" id="GO:1902600">
    <property type="term" value="P:proton transmembrane transport"/>
    <property type="evidence" value="ECO:0007669"/>
    <property type="project" value="InterPro"/>
</dbReference>
<dbReference type="eggNOG" id="COG0475">
    <property type="taxonomic scope" value="Bacteria"/>
</dbReference>
<feature type="transmembrane region" description="Helical" evidence="6">
    <location>
        <begin position="376"/>
        <end position="396"/>
    </location>
</feature>
<name>E0RPN3_WINT6</name>
<keyword evidence="2 6" id="KW-0812">Transmembrane</keyword>
<feature type="transmembrane region" description="Helical" evidence="6">
    <location>
        <begin position="134"/>
        <end position="157"/>
    </location>
</feature>
<dbReference type="eggNOG" id="COG0517">
    <property type="taxonomic scope" value="Bacteria"/>
</dbReference>
<reference key="1">
    <citation type="submission" date="2009-08" db="EMBL/GenBank/DDBJ databases">
        <title>The genome sequence of Spirochaeta thermophila DSM6192.</title>
        <authorList>
            <person name="Angelov A."/>
            <person name="Mientus M."/>
            <person name="Wittenberg S."/>
            <person name="Lehmann R."/>
            <person name="Liesegang H."/>
            <person name="Daniel R."/>
            <person name="Liebl W."/>
        </authorList>
    </citation>
    <scope>NUCLEOTIDE SEQUENCE</scope>
    <source>
        <strain>DSM 6192</strain>
    </source>
</reference>
<feature type="transmembrane region" description="Helical" evidence="6">
    <location>
        <begin position="44"/>
        <end position="63"/>
    </location>
</feature>
<feature type="transmembrane region" description="Helical" evidence="6">
    <location>
        <begin position="100"/>
        <end position="128"/>
    </location>
</feature>
<keyword evidence="4 6" id="KW-0472">Membrane</keyword>